<evidence type="ECO:0000256" key="7">
    <source>
        <dbReference type="ARBA" id="ARBA00023163"/>
    </source>
</evidence>
<evidence type="ECO:0000256" key="4">
    <source>
        <dbReference type="ARBA" id="ARBA00023012"/>
    </source>
</evidence>
<evidence type="ECO:0000259" key="9">
    <source>
        <dbReference type="PROSITE" id="PS01124"/>
    </source>
</evidence>
<dbReference type="CDD" id="cd17536">
    <property type="entry name" value="REC_YesN-like"/>
    <property type="match status" value="1"/>
</dbReference>
<dbReference type="PANTHER" id="PTHR42713">
    <property type="entry name" value="HISTIDINE KINASE-RELATED"/>
    <property type="match status" value="1"/>
</dbReference>
<dbReference type="InterPro" id="IPR051552">
    <property type="entry name" value="HptR"/>
</dbReference>
<gene>
    <name evidence="11" type="ORF">SD70_25030</name>
</gene>
<evidence type="ECO:0000256" key="8">
    <source>
        <dbReference type="PROSITE-ProRule" id="PRU00169"/>
    </source>
</evidence>
<organism evidence="11 12">
    <name type="scientific">Gordoniibacillus kamchatkensis</name>
    <dbReference type="NCBI Taxonomy" id="1590651"/>
    <lineage>
        <taxon>Bacteria</taxon>
        <taxon>Bacillati</taxon>
        <taxon>Bacillota</taxon>
        <taxon>Bacilli</taxon>
        <taxon>Bacillales</taxon>
        <taxon>Paenibacillaceae</taxon>
        <taxon>Gordoniibacillus</taxon>
    </lineage>
</organism>
<evidence type="ECO:0000256" key="2">
    <source>
        <dbReference type="ARBA" id="ARBA00022490"/>
    </source>
</evidence>
<dbReference type="Gene3D" id="3.40.50.2300">
    <property type="match status" value="1"/>
</dbReference>
<keyword evidence="7" id="KW-0804">Transcription</keyword>
<dbReference type="SUPFAM" id="SSF46689">
    <property type="entry name" value="Homeodomain-like"/>
    <property type="match status" value="2"/>
</dbReference>
<dbReference type="InterPro" id="IPR001789">
    <property type="entry name" value="Sig_transdc_resp-reg_receiver"/>
</dbReference>
<keyword evidence="3 8" id="KW-0597">Phosphoprotein</keyword>
<dbReference type="Proteomes" id="UP000031967">
    <property type="component" value="Unassembled WGS sequence"/>
</dbReference>
<dbReference type="PROSITE" id="PS00041">
    <property type="entry name" value="HTH_ARAC_FAMILY_1"/>
    <property type="match status" value="1"/>
</dbReference>
<comment type="subcellular location">
    <subcellularLocation>
        <location evidence="1">Cytoplasm</location>
    </subcellularLocation>
</comment>
<evidence type="ECO:0008006" key="13">
    <source>
        <dbReference type="Google" id="ProtNLM"/>
    </source>
</evidence>
<dbReference type="PROSITE" id="PS50110">
    <property type="entry name" value="RESPONSE_REGULATORY"/>
    <property type="match status" value="1"/>
</dbReference>
<dbReference type="Pfam" id="PF00072">
    <property type="entry name" value="Response_reg"/>
    <property type="match status" value="1"/>
</dbReference>
<dbReference type="EMBL" id="JXAK01000055">
    <property type="protein sequence ID" value="KIL38637.1"/>
    <property type="molecule type" value="Genomic_DNA"/>
</dbReference>
<evidence type="ECO:0000256" key="5">
    <source>
        <dbReference type="ARBA" id="ARBA00023015"/>
    </source>
</evidence>
<feature type="domain" description="Response regulatory" evidence="10">
    <location>
        <begin position="10"/>
        <end position="127"/>
    </location>
</feature>
<evidence type="ECO:0000313" key="12">
    <source>
        <dbReference type="Proteomes" id="UP000031967"/>
    </source>
</evidence>
<evidence type="ECO:0000256" key="1">
    <source>
        <dbReference type="ARBA" id="ARBA00004496"/>
    </source>
</evidence>
<feature type="modified residue" description="4-aspartylphosphate" evidence="8">
    <location>
        <position position="62"/>
    </location>
</feature>
<protein>
    <recommendedName>
        <fullName evidence="13">DNA-binding response regulator</fullName>
    </recommendedName>
</protein>
<dbReference type="RefSeq" id="WP_041050715.1">
    <property type="nucleotide sequence ID" value="NZ_JXAK01000055.1"/>
</dbReference>
<evidence type="ECO:0000259" key="10">
    <source>
        <dbReference type="PROSITE" id="PS50110"/>
    </source>
</evidence>
<keyword evidence="4" id="KW-0902">Two-component regulatory system</keyword>
<dbReference type="Gene3D" id="1.10.10.60">
    <property type="entry name" value="Homeodomain-like"/>
    <property type="match status" value="2"/>
</dbReference>
<sequence length="270" mass="30940">MHAKARQATSIMIVDDEYLVRLGLRTTIDWPRYGFELVGEADDGETGLEMAVKLRPDIIVTDMSMPFLDGLGFMEQLRSRRIDSKIIVLSGYDDFQYAKGAIKYGVSDYIVKPVENVKLVAAAVKLAEEIRQERLSESLGKTKLIEDLVAVLKKIRNRKSAGVTKTVAAAIRYIESHYGEELSVSRIADSLFISPSYLMHIFKENTGQTVNDYITAYRMEKAKQLLSTQNYKIYEVCERVGISDPRYFSQLFKRHTKLTPKEYMISRYYE</sequence>
<keyword evidence="5" id="KW-0805">Transcription regulation</keyword>
<reference evidence="11 12" key="1">
    <citation type="submission" date="2014-12" db="EMBL/GenBank/DDBJ databases">
        <title>Draft genome sequence of Paenibacillus kamchatkensis strain B-2647.</title>
        <authorList>
            <person name="Karlyshev A.V."/>
            <person name="Kudryashova E.B."/>
        </authorList>
    </citation>
    <scope>NUCLEOTIDE SEQUENCE [LARGE SCALE GENOMIC DNA]</scope>
    <source>
        <strain evidence="11 12">VKM B-2647</strain>
    </source>
</reference>
<proteinExistence type="predicted"/>
<comment type="caution">
    <text evidence="11">The sequence shown here is derived from an EMBL/GenBank/DDBJ whole genome shotgun (WGS) entry which is preliminary data.</text>
</comment>
<name>A0ABR5AE07_9BACL</name>
<dbReference type="PANTHER" id="PTHR42713:SF3">
    <property type="entry name" value="TRANSCRIPTIONAL REGULATORY PROTEIN HPTR"/>
    <property type="match status" value="1"/>
</dbReference>
<accession>A0ABR5AE07</accession>
<feature type="domain" description="HTH araC/xylS-type" evidence="9">
    <location>
        <begin position="168"/>
        <end position="266"/>
    </location>
</feature>
<evidence type="ECO:0000256" key="3">
    <source>
        <dbReference type="ARBA" id="ARBA00022553"/>
    </source>
</evidence>
<dbReference type="SUPFAM" id="SSF52172">
    <property type="entry name" value="CheY-like"/>
    <property type="match status" value="1"/>
</dbReference>
<dbReference type="InterPro" id="IPR018062">
    <property type="entry name" value="HTH_AraC-typ_CS"/>
</dbReference>
<evidence type="ECO:0000313" key="11">
    <source>
        <dbReference type="EMBL" id="KIL38637.1"/>
    </source>
</evidence>
<keyword evidence="12" id="KW-1185">Reference proteome</keyword>
<dbReference type="InterPro" id="IPR009057">
    <property type="entry name" value="Homeodomain-like_sf"/>
</dbReference>
<dbReference type="InterPro" id="IPR018060">
    <property type="entry name" value="HTH_AraC"/>
</dbReference>
<evidence type="ECO:0000256" key="6">
    <source>
        <dbReference type="ARBA" id="ARBA00023125"/>
    </source>
</evidence>
<keyword evidence="6" id="KW-0238">DNA-binding</keyword>
<dbReference type="SMART" id="SM00342">
    <property type="entry name" value="HTH_ARAC"/>
    <property type="match status" value="1"/>
</dbReference>
<dbReference type="PROSITE" id="PS01124">
    <property type="entry name" value="HTH_ARAC_FAMILY_2"/>
    <property type="match status" value="1"/>
</dbReference>
<keyword evidence="2" id="KW-0963">Cytoplasm</keyword>
<dbReference type="SMART" id="SM00448">
    <property type="entry name" value="REC"/>
    <property type="match status" value="1"/>
</dbReference>
<dbReference type="Pfam" id="PF12833">
    <property type="entry name" value="HTH_18"/>
    <property type="match status" value="1"/>
</dbReference>
<dbReference type="InterPro" id="IPR011006">
    <property type="entry name" value="CheY-like_superfamily"/>
</dbReference>